<dbReference type="EMBL" id="JAUSQX010000001">
    <property type="protein sequence ID" value="MDP9806883.1"/>
    <property type="molecule type" value="Genomic_DNA"/>
</dbReference>
<dbReference type="InterPro" id="IPR015424">
    <property type="entry name" value="PyrdxlP-dep_Trfase"/>
</dbReference>
<comment type="cofactor">
    <cofactor evidence="1 3">
        <name>pyridoxal 5'-phosphate</name>
        <dbReference type="ChEBI" id="CHEBI:597326"/>
    </cofactor>
</comment>
<evidence type="ECO:0000256" key="1">
    <source>
        <dbReference type="ARBA" id="ARBA00001933"/>
    </source>
</evidence>
<gene>
    <name evidence="4" type="ORF">J2S70_001465</name>
</gene>
<dbReference type="PANTHER" id="PTHR11808">
    <property type="entry name" value="TRANS-SULFURATION ENZYME FAMILY MEMBER"/>
    <property type="match status" value="1"/>
</dbReference>
<keyword evidence="2 3" id="KW-0663">Pyridoxal phosphate</keyword>
<dbReference type="Proteomes" id="UP001243212">
    <property type="component" value="Unassembled WGS sequence"/>
</dbReference>
<organism evidence="4 5">
    <name type="scientific">Trueperella bonasi</name>
    <dbReference type="NCBI Taxonomy" id="312286"/>
    <lineage>
        <taxon>Bacteria</taxon>
        <taxon>Bacillati</taxon>
        <taxon>Actinomycetota</taxon>
        <taxon>Actinomycetes</taxon>
        <taxon>Actinomycetales</taxon>
        <taxon>Actinomycetaceae</taxon>
        <taxon>Trueperella</taxon>
    </lineage>
</organism>
<comment type="caution">
    <text evidence="4">The sequence shown here is derived from an EMBL/GenBank/DDBJ whole genome shotgun (WGS) entry which is preliminary data.</text>
</comment>
<evidence type="ECO:0000256" key="3">
    <source>
        <dbReference type="RuleBase" id="RU362118"/>
    </source>
</evidence>
<evidence type="ECO:0000313" key="4">
    <source>
        <dbReference type="EMBL" id="MDP9806883.1"/>
    </source>
</evidence>
<dbReference type="Pfam" id="PF01053">
    <property type="entry name" value="Cys_Met_Meta_PP"/>
    <property type="match status" value="1"/>
</dbReference>
<keyword evidence="5" id="KW-1185">Reference proteome</keyword>
<name>A0ABT9NJA0_9ACTO</name>
<dbReference type="Gene3D" id="3.40.640.10">
    <property type="entry name" value="Type I PLP-dependent aspartate aminotransferase-like (Major domain)"/>
    <property type="match status" value="1"/>
</dbReference>
<comment type="similarity">
    <text evidence="3">Belongs to the trans-sulfuration enzymes family.</text>
</comment>
<protein>
    <submittedName>
        <fullName evidence="4">Cystathionine beta-lyase/cystathionine gamma-synthase</fullName>
    </submittedName>
</protein>
<accession>A0ABT9NJA0</accession>
<sequence length="176" mass="18999">MDPRGYVYAMAGEYGYQRSNNPTRATAEAALANVEGAEFAFAYTKGMAATAAALEIVRPGQTVVFCDQLYGGTYVLADEIMARRGIDIVDADYLNEWTAADLPDNLGAILIESPTNPGLRIIDIEHAANLAHSAGAYLFVDNTFCTAYLQRPLELGADAKWATRYRPSTPHPSCAA</sequence>
<reference evidence="4 5" key="1">
    <citation type="submission" date="2023-07" db="EMBL/GenBank/DDBJ databases">
        <title>Sequencing the genomes of 1000 actinobacteria strains.</title>
        <authorList>
            <person name="Klenk H.-P."/>
        </authorList>
    </citation>
    <scope>NUCLEOTIDE SEQUENCE [LARGE SCALE GENOMIC DNA]</scope>
    <source>
        <strain evidence="4 5">DSM 17163</strain>
    </source>
</reference>
<evidence type="ECO:0000313" key="5">
    <source>
        <dbReference type="Proteomes" id="UP001243212"/>
    </source>
</evidence>
<dbReference type="InterPro" id="IPR015421">
    <property type="entry name" value="PyrdxlP-dep_Trfase_major"/>
</dbReference>
<evidence type="ECO:0000256" key="2">
    <source>
        <dbReference type="ARBA" id="ARBA00022898"/>
    </source>
</evidence>
<proteinExistence type="inferred from homology"/>
<dbReference type="InterPro" id="IPR000277">
    <property type="entry name" value="Cys/Met-Metab_PyrdxlP-dep_enz"/>
</dbReference>
<dbReference type="SUPFAM" id="SSF53383">
    <property type="entry name" value="PLP-dependent transferases"/>
    <property type="match status" value="1"/>
</dbReference>